<dbReference type="AlphaFoldDB" id="A0A371B2S1"/>
<gene>
    <name evidence="1" type="ORF">DXH95_14285</name>
</gene>
<accession>A0A371B2S1</accession>
<evidence type="ECO:0000313" key="1">
    <source>
        <dbReference type="EMBL" id="RDV01761.1"/>
    </source>
</evidence>
<keyword evidence="2" id="KW-1185">Reference proteome</keyword>
<dbReference type="EMBL" id="QRGP01000003">
    <property type="protein sequence ID" value="RDV01761.1"/>
    <property type="molecule type" value="Genomic_DNA"/>
</dbReference>
<evidence type="ECO:0000313" key="2">
    <source>
        <dbReference type="Proteomes" id="UP000263833"/>
    </source>
</evidence>
<dbReference type="OrthoDB" id="7597230at2"/>
<proteinExistence type="predicted"/>
<reference evidence="2" key="1">
    <citation type="submission" date="2018-08" db="EMBL/GenBank/DDBJ databases">
        <authorList>
            <person name="Kim S.-J."/>
            <person name="Jung G.-Y."/>
        </authorList>
    </citation>
    <scope>NUCLEOTIDE SEQUENCE [LARGE SCALE GENOMIC DNA]</scope>
    <source>
        <strain evidence="2">GY_G</strain>
    </source>
</reference>
<name>A0A371B2S1_9SPHN</name>
<comment type="caution">
    <text evidence="1">The sequence shown here is derived from an EMBL/GenBank/DDBJ whole genome shotgun (WGS) entry which is preliminary data.</text>
</comment>
<protein>
    <submittedName>
        <fullName evidence="1">Uncharacterized protein</fullName>
    </submittedName>
</protein>
<sequence>MRLARRCGAKTRNGGFCATPAVKGRARCRMHGGAVGSGAPMDNQNALKKGLYTAKAIAERREIAALIRESQAFLKSLREKQ</sequence>
<dbReference type="NCBIfam" id="NF041373">
    <property type="entry name" value="HGG_STG"/>
    <property type="match status" value="1"/>
</dbReference>
<dbReference type="InterPro" id="IPR047675">
    <property type="entry name" value="Putative_zinc-bd"/>
</dbReference>
<dbReference type="Proteomes" id="UP000263833">
    <property type="component" value="Unassembled WGS sequence"/>
</dbReference>
<organism evidence="1 2">
    <name type="scientific">Sphingorhabdus pulchriflava</name>
    <dbReference type="NCBI Taxonomy" id="2292257"/>
    <lineage>
        <taxon>Bacteria</taxon>
        <taxon>Pseudomonadati</taxon>
        <taxon>Pseudomonadota</taxon>
        <taxon>Alphaproteobacteria</taxon>
        <taxon>Sphingomonadales</taxon>
        <taxon>Sphingomonadaceae</taxon>
        <taxon>Sphingorhabdus</taxon>
    </lineage>
</organism>